<reference evidence="2" key="1">
    <citation type="journal article" date="2019" name="bioRxiv">
        <title>The Genome of the Zebra Mussel, Dreissena polymorpha: A Resource for Invasive Species Research.</title>
        <authorList>
            <person name="McCartney M.A."/>
            <person name="Auch B."/>
            <person name="Kono T."/>
            <person name="Mallez S."/>
            <person name="Zhang Y."/>
            <person name="Obille A."/>
            <person name="Becker A."/>
            <person name="Abrahante J.E."/>
            <person name="Garbe J."/>
            <person name="Badalamenti J.P."/>
            <person name="Herman A."/>
            <person name="Mangelson H."/>
            <person name="Liachko I."/>
            <person name="Sullivan S."/>
            <person name="Sone E.D."/>
            <person name="Koren S."/>
            <person name="Silverstein K.A.T."/>
            <person name="Beckman K.B."/>
            <person name="Gohl D.M."/>
        </authorList>
    </citation>
    <scope>NUCLEOTIDE SEQUENCE</scope>
    <source>
        <strain evidence="2">Duluth1</strain>
        <tissue evidence="2">Whole animal</tissue>
    </source>
</reference>
<comment type="caution">
    <text evidence="2">The sequence shown here is derived from an EMBL/GenBank/DDBJ whole genome shotgun (WGS) entry which is preliminary data.</text>
</comment>
<evidence type="ECO:0000256" key="1">
    <source>
        <dbReference type="SAM" id="SignalP"/>
    </source>
</evidence>
<dbReference type="Proteomes" id="UP000828390">
    <property type="component" value="Unassembled WGS sequence"/>
</dbReference>
<feature type="chain" id="PRO_5038470834" description="Secreted protein" evidence="1">
    <location>
        <begin position="20"/>
        <end position="119"/>
    </location>
</feature>
<gene>
    <name evidence="2" type="ORF">DPMN_156533</name>
</gene>
<sequence>MVVAIVCVLSGLSVSSNLALYRATTAGRKQPLDLLGIRRAIVKVFLAGGQQRANRGRPKSHSTALHRQILDTFRLHRKNHYATQSKQRRYALCSKHWNTSCTKCNVGLHRKCFIEFHTI</sequence>
<evidence type="ECO:0000313" key="3">
    <source>
        <dbReference type="Proteomes" id="UP000828390"/>
    </source>
</evidence>
<dbReference type="EMBL" id="JAIWYP010000007">
    <property type="protein sequence ID" value="KAH3802842.1"/>
    <property type="molecule type" value="Genomic_DNA"/>
</dbReference>
<organism evidence="2 3">
    <name type="scientific">Dreissena polymorpha</name>
    <name type="common">Zebra mussel</name>
    <name type="synonym">Mytilus polymorpha</name>
    <dbReference type="NCBI Taxonomy" id="45954"/>
    <lineage>
        <taxon>Eukaryota</taxon>
        <taxon>Metazoa</taxon>
        <taxon>Spiralia</taxon>
        <taxon>Lophotrochozoa</taxon>
        <taxon>Mollusca</taxon>
        <taxon>Bivalvia</taxon>
        <taxon>Autobranchia</taxon>
        <taxon>Heteroconchia</taxon>
        <taxon>Euheterodonta</taxon>
        <taxon>Imparidentia</taxon>
        <taxon>Neoheterodontei</taxon>
        <taxon>Myida</taxon>
        <taxon>Dreissenoidea</taxon>
        <taxon>Dreissenidae</taxon>
        <taxon>Dreissena</taxon>
    </lineage>
</organism>
<feature type="signal peptide" evidence="1">
    <location>
        <begin position="1"/>
        <end position="19"/>
    </location>
</feature>
<evidence type="ECO:0000313" key="2">
    <source>
        <dbReference type="EMBL" id="KAH3802842.1"/>
    </source>
</evidence>
<dbReference type="AlphaFoldDB" id="A0A9D4FQW6"/>
<evidence type="ECO:0008006" key="4">
    <source>
        <dbReference type="Google" id="ProtNLM"/>
    </source>
</evidence>
<proteinExistence type="predicted"/>
<keyword evidence="3" id="KW-1185">Reference proteome</keyword>
<reference evidence="2" key="2">
    <citation type="submission" date="2020-11" db="EMBL/GenBank/DDBJ databases">
        <authorList>
            <person name="McCartney M.A."/>
            <person name="Auch B."/>
            <person name="Kono T."/>
            <person name="Mallez S."/>
            <person name="Becker A."/>
            <person name="Gohl D.M."/>
            <person name="Silverstein K.A.T."/>
            <person name="Koren S."/>
            <person name="Bechman K.B."/>
            <person name="Herman A."/>
            <person name="Abrahante J.E."/>
            <person name="Garbe J."/>
        </authorList>
    </citation>
    <scope>NUCLEOTIDE SEQUENCE</scope>
    <source>
        <strain evidence="2">Duluth1</strain>
        <tissue evidence="2">Whole animal</tissue>
    </source>
</reference>
<keyword evidence="1" id="KW-0732">Signal</keyword>
<protein>
    <recommendedName>
        <fullName evidence="4">Secreted protein</fullName>
    </recommendedName>
</protein>
<name>A0A9D4FQW6_DREPO</name>
<accession>A0A9D4FQW6</accession>